<evidence type="ECO:0000256" key="7">
    <source>
        <dbReference type="ARBA" id="ARBA00051712"/>
    </source>
</evidence>
<feature type="active site" evidence="9">
    <location>
        <position position="76"/>
    </location>
</feature>
<dbReference type="GO" id="GO:0008837">
    <property type="term" value="F:diaminopimelate epimerase activity"/>
    <property type="evidence" value="ECO:0007669"/>
    <property type="project" value="UniProtKB-UniRule"/>
</dbReference>
<dbReference type="InterPro" id="IPR018510">
    <property type="entry name" value="DAP_epimerase_AS"/>
</dbReference>
<comment type="subcellular location">
    <subcellularLocation>
        <location evidence="8">Cytoplasm</location>
    </subcellularLocation>
</comment>
<feature type="binding site" evidence="8">
    <location>
        <position position="192"/>
    </location>
    <ligand>
        <name>substrate</name>
    </ligand>
</feature>
<dbReference type="Pfam" id="PF01678">
    <property type="entry name" value="DAP_epimerase"/>
    <property type="match status" value="2"/>
</dbReference>
<keyword evidence="5 8" id="KW-0457">Lysine biosynthesis</keyword>
<dbReference type="PROSITE" id="PS01326">
    <property type="entry name" value="DAP_EPIMERASE"/>
    <property type="match status" value="1"/>
</dbReference>
<feature type="binding site" evidence="8">
    <location>
        <position position="15"/>
    </location>
    <ligand>
        <name>substrate</name>
    </ligand>
</feature>
<reference evidence="10 11" key="2">
    <citation type="journal article" date="2016" name="Sci. Rep.">
        <title>The genome of Rhizobiales bacteria in predatory ants reveals urease gene functions but no genes for nitrogen fixation.</title>
        <authorList>
            <person name="Neuvonen M.M."/>
            <person name="Tamarit D."/>
            <person name="Naslund K."/>
            <person name="Liebig J."/>
            <person name="Feldhaar H."/>
            <person name="Moran N.A."/>
            <person name="Guy L."/>
            <person name="Andersson S.G."/>
        </authorList>
    </citation>
    <scope>NUCLEOTIDE SEQUENCE [LARGE SCALE GENOMIC DNA]</scope>
    <source>
        <strain evidence="10 11">Hsal</strain>
    </source>
</reference>
<feature type="site" description="Could be important to modulate the pK values of the two catalytic cysteine residues" evidence="8">
    <location>
        <position position="160"/>
    </location>
</feature>
<accession>A0A1U9JWY2</accession>
<evidence type="ECO:0000256" key="8">
    <source>
        <dbReference type="HAMAP-Rule" id="MF_00197"/>
    </source>
</evidence>
<feature type="binding site" evidence="8">
    <location>
        <begin position="210"/>
        <end position="211"/>
    </location>
    <ligand>
        <name>substrate</name>
    </ligand>
</feature>
<dbReference type="UniPathway" id="UPA00034">
    <property type="reaction ID" value="UER00025"/>
</dbReference>
<evidence type="ECO:0000256" key="3">
    <source>
        <dbReference type="ARBA" id="ARBA00013080"/>
    </source>
</evidence>
<comment type="pathway">
    <text evidence="1 8">Amino-acid biosynthesis; L-lysine biosynthesis via DAP pathway; DL-2,6-diaminopimelate from LL-2,6-diaminopimelate: step 1/1.</text>
</comment>
<evidence type="ECO:0000256" key="9">
    <source>
        <dbReference type="PROSITE-ProRule" id="PRU10125"/>
    </source>
</evidence>
<evidence type="ECO:0000313" key="10">
    <source>
        <dbReference type="EMBL" id="AQS42395.1"/>
    </source>
</evidence>
<proteinExistence type="inferred from homology"/>
<name>A0A1U9JWY2_9HYPH</name>
<comment type="catalytic activity">
    <reaction evidence="7 8">
        <text>(2S,6S)-2,6-diaminopimelate = meso-2,6-diaminopimelate</text>
        <dbReference type="Rhea" id="RHEA:15393"/>
        <dbReference type="ChEBI" id="CHEBI:57609"/>
        <dbReference type="ChEBI" id="CHEBI:57791"/>
        <dbReference type="EC" id="5.1.1.7"/>
    </reaction>
</comment>
<feature type="binding site" evidence="8">
    <location>
        <position position="47"/>
    </location>
    <ligand>
        <name>substrate</name>
    </ligand>
</feature>
<dbReference type="NCBIfam" id="TIGR00652">
    <property type="entry name" value="DapF"/>
    <property type="match status" value="1"/>
</dbReference>
<feature type="active site" description="Proton donor" evidence="8">
    <location>
        <position position="76"/>
    </location>
</feature>
<sequence length="281" mass="30363">MTKPAAMSKMNGLGNEIIIVDMRGRADRITSQAARALNRKQDTTFDQIMAIHDRQNDKADYTLEIRNSDGSLAQACGNGTRCVVEWLYRQGKGTHFTFDTASGPVAANRQEDGLVCVDMGKPRLDWADIPLVQPVADTNHVTFGNTPLQDASVVSMGNPHAVFFIDKAIDTFPLDQYGPALEHDPLFPERVNISIVHVTSPAILTLRTWERGAGLTKACGTAACASVVASHRRGLTGKTVSVTLPGGVLSITLADNSHVIMTGPTEYEFSGWVDPQTGNTQ</sequence>
<evidence type="ECO:0000256" key="5">
    <source>
        <dbReference type="ARBA" id="ARBA00023154"/>
    </source>
</evidence>
<feature type="active site" description="Proton acceptor" evidence="8">
    <location>
        <position position="219"/>
    </location>
</feature>
<feature type="site" description="Could be important to modulate the pK values of the two catalytic cysteine residues" evidence="8">
    <location>
        <position position="210"/>
    </location>
</feature>
<organism evidence="10 11">
    <name type="scientific">Candidatus Tokpelaia hoelldobleri</name>
    <dbReference type="NCBI Taxonomy" id="1902579"/>
    <lineage>
        <taxon>Bacteria</taxon>
        <taxon>Pseudomonadati</taxon>
        <taxon>Pseudomonadota</taxon>
        <taxon>Alphaproteobacteria</taxon>
        <taxon>Hyphomicrobiales</taxon>
        <taxon>Candidatus Tokpelaia</taxon>
    </lineage>
</organism>
<comment type="similarity">
    <text evidence="2 8">Belongs to the diaminopimelate epimerase family.</text>
</comment>
<feature type="binding site" evidence="8">
    <location>
        <position position="158"/>
    </location>
    <ligand>
        <name>substrate</name>
    </ligand>
</feature>
<dbReference type="InterPro" id="IPR001653">
    <property type="entry name" value="DAP_epimerase_DapF"/>
</dbReference>
<reference evidence="10 11" key="1">
    <citation type="journal article" date="2010" name="Science">
        <title>Genomic comparison of the ants Camponotus floridanus and Harpegnathos saltator.</title>
        <authorList>
            <person name="Bonasio R."/>
            <person name="Zhang G."/>
            <person name="Ye C."/>
            <person name="Mutti N.S."/>
            <person name="Fang X."/>
            <person name="Qin N."/>
            <person name="Donahue G."/>
            <person name="Yang P."/>
            <person name="Li Q."/>
            <person name="Li C."/>
            <person name="Zhang P."/>
            <person name="Huang Z."/>
            <person name="Berger S.L."/>
            <person name="Reinberg D."/>
            <person name="Wang J."/>
            <person name="Liebig J."/>
        </authorList>
    </citation>
    <scope>NUCLEOTIDE SEQUENCE [LARGE SCALE GENOMIC DNA]</scope>
    <source>
        <strain evidence="10 11">Hsal</strain>
    </source>
</reference>
<dbReference type="EC" id="5.1.1.7" evidence="3 8"/>
<dbReference type="GO" id="GO:0009089">
    <property type="term" value="P:lysine biosynthetic process via diaminopimelate"/>
    <property type="evidence" value="ECO:0007669"/>
    <property type="project" value="UniProtKB-UniRule"/>
</dbReference>
<protein>
    <recommendedName>
        <fullName evidence="3 8">Diaminopimelate epimerase</fullName>
        <shortName evidence="8">DAP epimerase</shortName>
        <ecNumber evidence="3 8">5.1.1.7</ecNumber>
    </recommendedName>
    <alternativeName>
        <fullName evidence="8">PLP-independent amino acid racemase</fullName>
    </alternativeName>
</protein>
<dbReference type="Proteomes" id="UP000188912">
    <property type="component" value="Chromosome"/>
</dbReference>
<dbReference type="PANTHER" id="PTHR31689:SF0">
    <property type="entry name" value="DIAMINOPIMELATE EPIMERASE"/>
    <property type="match status" value="1"/>
</dbReference>
<comment type="function">
    <text evidence="8">Catalyzes the stereoinversion of LL-2,6-diaminopimelate (L,L-DAP) to meso-diaminopimelate (meso-DAP), a precursor of L-lysine and an essential component of the bacterial peptidoglycan.</text>
</comment>
<evidence type="ECO:0000256" key="4">
    <source>
        <dbReference type="ARBA" id="ARBA00022605"/>
    </source>
</evidence>
<keyword evidence="4 8" id="KW-0028">Amino-acid biosynthesis</keyword>
<dbReference type="KEGG" id="thd:BHV28_17250"/>
<evidence type="ECO:0000256" key="6">
    <source>
        <dbReference type="ARBA" id="ARBA00023235"/>
    </source>
</evidence>
<evidence type="ECO:0000313" key="11">
    <source>
        <dbReference type="Proteomes" id="UP000188912"/>
    </source>
</evidence>
<evidence type="ECO:0000256" key="2">
    <source>
        <dbReference type="ARBA" id="ARBA00010219"/>
    </source>
</evidence>
<feature type="binding site" evidence="8">
    <location>
        <begin position="77"/>
        <end position="78"/>
    </location>
    <ligand>
        <name>substrate</name>
    </ligand>
</feature>
<gene>
    <name evidence="8 10" type="primary">dapF</name>
    <name evidence="10" type="ORF">BHV28_17250</name>
</gene>
<keyword evidence="11" id="KW-1185">Reference proteome</keyword>
<comment type="subunit">
    <text evidence="8">Homodimer.</text>
</comment>
<dbReference type="Gene3D" id="3.10.310.10">
    <property type="entry name" value="Diaminopimelate Epimerase, Chain A, domain 1"/>
    <property type="match status" value="2"/>
</dbReference>
<evidence type="ECO:0000256" key="1">
    <source>
        <dbReference type="ARBA" id="ARBA00005196"/>
    </source>
</evidence>
<dbReference type="HAMAP" id="MF_00197">
    <property type="entry name" value="DAP_epimerase"/>
    <property type="match status" value="1"/>
</dbReference>
<dbReference type="EMBL" id="CP017315">
    <property type="protein sequence ID" value="AQS42395.1"/>
    <property type="molecule type" value="Genomic_DNA"/>
</dbReference>
<dbReference type="SUPFAM" id="SSF54506">
    <property type="entry name" value="Diaminopimelate epimerase-like"/>
    <property type="match status" value="2"/>
</dbReference>
<keyword evidence="6 8" id="KW-0413">Isomerase</keyword>
<dbReference type="PANTHER" id="PTHR31689">
    <property type="entry name" value="DIAMINOPIMELATE EPIMERASE, CHLOROPLASTIC"/>
    <property type="match status" value="1"/>
</dbReference>
<keyword evidence="8" id="KW-0963">Cytoplasm</keyword>
<dbReference type="GO" id="GO:0005829">
    <property type="term" value="C:cytosol"/>
    <property type="evidence" value="ECO:0007669"/>
    <property type="project" value="TreeGrafter"/>
</dbReference>
<feature type="binding site" evidence="8">
    <location>
        <position position="67"/>
    </location>
    <ligand>
        <name>substrate</name>
    </ligand>
</feature>
<dbReference type="AlphaFoldDB" id="A0A1U9JWY2"/>
<feature type="binding site" evidence="8">
    <location>
        <begin position="220"/>
        <end position="221"/>
    </location>
    <ligand>
        <name>substrate</name>
    </ligand>
</feature>
<dbReference type="STRING" id="1902579.BHV28_17250"/>